<dbReference type="eggNOG" id="KOG0346">
    <property type="taxonomic scope" value="Eukaryota"/>
</dbReference>
<evidence type="ECO:0000313" key="6">
    <source>
        <dbReference type="EMBL" id="EAS02671.2"/>
    </source>
</evidence>
<dbReference type="InterPro" id="IPR027417">
    <property type="entry name" value="P-loop_NTPase"/>
</dbReference>
<dbReference type="InterPro" id="IPR011545">
    <property type="entry name" value="DEAD/DEAH_box_helicase_dom"/>
</dbReference>
<protein>
    <recommendedName>
        <fullName evidence="4">ATP-dependent RNA helicase</fullName>
        <ecNumber evidence="4">3.6.4.13</ecNumber>
    </recommendedName>
</protein>
<sequence>MDITGRLNQEVQIQELLEGCDENLIKGLVKNKIVHPTFCQEQLFNLNKERDHIVIRSGMVSGKTTGLLIVLLNDFINKMKQFKFVEGNETEDESVGLFSVLITASKDLAQKNHSVAENICAFIKKPYNMQVMNLSTFSEENFTIIPKTHYLIVATPSTFLKFAKHTKFDKKKFVNFAFDDIDYMLSFGYKGELTNFQFFYESEIKQENFKCYWSATEELNDDLKELKKTFLHKSVIINVDDDYDEMDDQERKSKQALQFDHDQITHYYTTGDETTQYIILYVLFKLRFLQGKSLILCSDLETVYKVHLYLERIGQTEMQLYNHENPKNLRYYIVTLFNTGMIKTLVSTKQLFQDFKNKDFYDKKIKTNRLKGIRNIINLDLLDIGEEYNQFFKLFNGQTGNIFNLVLNEEKQIENLMNRIEYEKENFNKVNFKEFPLRRHEIEAFRYRVNNVYTSLTKKQIASAKMLDFKKKMLKSPDMKEYYAKNISEKELLIESIQKLTKQLKKHETRCEGDVPDYLLPQFLIDQKKRAEELDPNANKKVKKILVYKGSSGSQQADEGKKKMRGDKYVYINEEKENENETDASRLKILSRKKQWKLRHGFKLKRVNKRLEKKGIFQS</sequence>
<dbReference type="Proteomes" id="UP000009168">
    <property type="component" value="Unassembled WGS sequence"/>
</dbReference>
<dbReference type="Pfam" id="PF00270">
    <property type="entry name" value="DEAD"/>
    <property type="match status" value="1"/>
</dbReference>
<evidence type="ECO:0000256" key="4">
    <source>
        <dbReference type="RuleBase" id="RU365068"/>
    </source>
</evidence>
<accession>I7MH75</accession>
<keyword evidence="3 4" id="KW-0067">ATP-binding</keyword>
<keyword evidence="7" id="KW-1185">Reference proteome</keyword>
<dbReference type="GO" id="GO:0003724">
    <property type="term" value="F:RNA helicase activity"/>
    <property type="evidence" value="ECO:0007669"/>
    <property type="project" value="UniProtKB-EC"/>
</dbReference>
<dbReference type="InParanoid" id="I7MH75"/>
<evidence type="ECO:0000259" key="5">
    <source>
        <dbReference type="Pfam" id="PF00270"/>
    </source>
</evidence>
<keyword evidence="2 4" id="KW-0378">Hydrolase</keyword>
<evidence type="ECO:0000256" key="1">
    <source>
        <dbReference type="ARBA" id="ARBA00022741"/>
    </source>
</evidence>
<dbReference type="PANTHER" id="PTHR24031">
    <property type="entry name" value="RNA HELICASE"/>
    <property type="match status" value="1"/>
</dbReference>
<dbReference type="GO" id="GO:0005524">
    <property type="term" value="F:ATP binding"/>
    <property type="evidence" value="ECO:0007669"/>
    <property type="project" value="UniProtKB-UniRule"/>
</dbReference>
<comment type="catalytic activity">
    <reaction evidence="4">
        <text>ATP + H2O = ADP + phosphate + H(+)</text>
        <dbReference type="Rhea" id="RHEA:13065"/>
        <dbReference type="ChEBI" id="CHEBI:15377"/>
        <dbReference type="ChEBI" id="CHEBI:15378"/>
        <dbReference type="ChEBI" id="CHEBI:30616"/>
        <dbReference type="ChEBI" id="CHEBI:43474"/>
        <dbReference type="ChEBI" id="CHEBI:456216"/>
        <dbReference type="EC" id="3.6.4.13"/>
    </reaction>
</comment>
<comment type="similarity">
    <text evidence="4">Belongs to the DEAD box helicase family.</text>
</comment>
<dbReference type="OrthoDB" id="312959at2759"/>
<dbReference type="AlphaFoldDB" id="I7MH75"/>
<keyword evidence="4" id="KW-0694">RNA-binding</keyword>
<name>I7MH75_TETTS</name>
<comment type="domain">
    <text evidence="4">The Q motif is unique to and characteristic of the DEAD box family of RNA helicases and controls ATP binding and hydrolysis.</text>
</comment>
<feature type="domain" description="DEAD/DEAH-box helicase" evidence="5">
    <location>
        <begin position="39"/>
        <end position="216"/>
    </location>
</feature>
<dbReference type="GO" id="GO:0016787">
    <property type="term" value="F:hydrolase activity"/>
    <property type="evidence" value="ECO:0007669"/>
    <property type="project" value="UniProtKB-KW"/>
</dbReference>
<dbReference type="KEGG" id="tet:TTHERM_00579150"/>
<dbReference type="EC" id="3.6.4.13" evidence="4"/>
<dbReference type="EMBL" id="GG662527">
    <property type="protein sequence ID" value="EAS02671.2"/>
    <property type="molecule type" value="Genomic_DNA"/>
</dbReference>
<evidence type="ECO:0000256" key="2">
    <source>
        <dbReference type="ARBA" id="ARBA00022801"/>
    </source>
</evidence>
<dbReference type="STRING" id="312017.I7MH75"/>
<evidence type="ECO:0000256" key="3">
    <source>
        <dbReference type="ARBA" id="ARBA00022840"/>
    </source>
</evidence>
<dbReference type="GO" id="GO:0003723">
    <property type="term" value="F:RNA binding"/>
    <property type="evidence" value="ECO:0007669"/>
    <property type="project" value="UniProtKB-UniRule"/>
</dbReference>
<evidence type="ECO:0000313" key="7">
    <source>
        <dbReference type="Proteomes" id="UP000009168"/>
    </source>
</evidence>
<proteinExistence type="inferred from homology"/>
<dbReference type="RefSeq" id="XP_001022916.2">
    <property type="nucleotide sequence ID" value="XM_001022916.3"/>
</dbReference>
<dbReference type="SUPFAM" id="SSF52540">
    <property type="entry name" value="P-loop containing nucleoside triphosphate hydrolases"/>
    <property type="match status" value="1"/>
</dbReference>
<dbReference type="GeneID" id="7826625"/>
<reference evidence="7" key="1">
    <citation type="journal article" date="2006" name="PLoS Biol.">
        <title>Macronuclear genome sequence of the ciliate Tetrahymena thermophila, a model eukaryote.</title>
        <authorList>
            <person name="Eisen J.A."/>
            <person name="Coyne R.S."/>
            <person name="Wu M."/>
            <person name="Wu D."/>
            <person name="Thiagarajan M."/>
            <person name="Wortman J.R."/>
            <person name="Badger J.H."/>
            <person name="Ren Q."/>
            <person name="Amedeo P."/>
            <person name="Jones K.M."/>
            <person name="Tallon L.J."/>
            <person name="Delcher A.L."/>
            <person name="Salzberg S.L."/>
            <person name="Silva J.C."/>
            <person name="Haas B.J."/>
            <person name="Majoros W.H."/>
            <person name="Farzad M."/>
            <person name="Carlton J.M."/>
            <person name="Smith R.K. Jr."/>
            <person name="Garg J."/>
            <person name="Pearlman R.E."/>
            <person name="Karrer K.M."/>
            <person name="Sun L."/>
            <person name="Manning G."/>
            <person name="Elde N.C."/>
            <person name="Turkewitz A.P."/>
            <person name="Asai D.J."/>
            <person name="Wilkes D.E."/>
            <person name="Wang Y."/>
            <person name="Cai H."/>
            <person name="Collins K."/>
            <person name="Stewart B.A."/>
            <person name="Lee S.R."/>
            <person name="Wilamowska K."/>
            <person name="Weinberg Z."/>
            <person name="Ruzzo W.L."/>
            <person name="Wloga D."/>
            <person name="Gaertig J."/>
            <person name="Frankel J."/>
            <person name="Tsao C.-C."/>
            <person name="Gorovsky M.A."/>
            <person name="Keeling P.J."/>
            <person name="Waller R.F."/>
            <person name="Patron N.J."/>
            <person name="Cherry J.M."/>
            <person name="Stover N.A."/>
            <person name="Krieger C.J."/>
            <person name="del Toro C."/>
            <person name="Ryder H.F."/>
            <person name="Williamson S.C."/>
            <person name="Barbeau R.A."/>
            <person name="Hamilton E.P."/>
            <person name="Orias E."/>
        </authorList>
    </citation>
    <scope>NUCLEOTIDE SEQUENCE [LARGE SCALE GENOMIC DNA]</scope>
    <source>
        <strain evidence="7">SB210</strain>
    </source>
</reference>
<dbReference type="Gene3D" id="3.40.50.300">
    <property type="entry name" value="P-loop containing nucleotide triphosphate hydrolases"/>
    <property type="match status" value="1"/>
</dbReference>
<keyword evidence="4 6" id="KW-0347">Helicase</keyword>
<keyword evidence="1 4" id="KW-0547">Nucleotide-binding</keyword>
<comment type="function">
    <text evidence="4">RNA helicase.</text>
</comment>
<organism evidence="6 7">
    <name type="scientific">Tetrahymena thermophila (strain SB210)</name>
    <dbReference type="NCBI Taxonomy" id="312017"/>
    <lineage>
        <taxon>Eukaryota</taxon>
        <taxon>Sar</taxon>
        <taxon>Alveolata</taxon>
        <taxon>Ciliophora</taxon>
        <taxon>Intramacronucleata</taxon>
        <taxon>Oligohymenophorea</taxon>
        <taxon>Hymenostomatida</taxon>
        <taxon>Tetrahymenina</taxon>
        <taxon>Tetrahymenidae</taxon>
        <taxon>Tetrahymena</taxon>
    </lineage>
</organism>
<gene>
    <name evidence="6" type="ORF">TTHERM_00579150</name>
</gene>